<reference evidence="5" key="2">
    <citation type="submission" date="2010-04" db="EMBL/GenBank/DDBJ databases">
        <authorList>
            <person name="Buell R."/>
            <person name="Hamilton J."/>
            <person name="Hostetler J."/>
        </authorList>
    </citation>
    <scope>NUCLEOTIDE SEQUENCE [LARGE SCALE GENOMIC DNA]</scope>
    <source>
        <strain evidence="5">DAOM:BR144</strain>
    </source>
</reference>
<dbReference type="GO" id="GO:0005975">
    <property type="term" value="P:carbohydrate metabolic process"/>
    <property type="evidence" value="ECO:0007669"/>
    <property type="project" value="InterPro"/>
</dbReference>
<evidence type="ECO:0000313" key="5">
    <source>
        <dbReference type="Proteomes" id="UP000019132"/>
    </source>
</evidence>
<protein>
    <recommendedName>
        <fullName evidence="3">CBM1 domain-containing protein</fullName>
    </recommendedName>
</protein>
<dbReference type="SUPFAM" id="SSF57180">
    <property type="entry name" value="Cellulose-binding domain"/>
    <property type="match status" value="1"/>
</dbReference>
<dbReference type="GO" id="GO:0030248">
    <property type="term" value="F:cellulose binding"/>
    <property type="evidence" value="ECO:0007669"/>
    <property type="project" value="InterPro"/>
</dbReference>
<reference evidence="5" key="1">
    <citation type="journal article" date="2010" name="Genome Biol.">
        <title>Genome sequence of the necrotrophic plant pathogen Pythium ultimum reveals original pathogenicity mechanisms and effector repertoire.</title>
        <authorList>
            <person name="Levesque C.A."/>
            <person name="Brouwer H."/>
            <person name="Cano L."/>
            <person name="Hamilton J.P."/>
            <person name="Holt C."/>
            <person name="Huitema E."/>
            <person name="Raffaele S."/>
            <person name="Robideau G.P."/>
            <person name="Thines M."/>
            <person name="Win J."/>
            <person name="Zerillo M.M."/>
            <person name="Beakes G.W."/>
            <person name="Boore J.L."/>
            <person name="Busam D."/>
            <person name="Dumas B."/>
            <person name="Ferriera S."/>
            <person name="Fuerstenberg S.I."/>
            <person name="Gachon C.M."/>
            <person name="Gaulin E."/>
            <person name="Govers F."/>
            <person name="Grenville-Briggs L."/>
            <person name="Horner N."/>
            <person name="Hostetler J."/>
            <person name="Jiang R.H."/>
            <person name="Johnson J."/>
            <person name="Krajaejun T."/>
            <person name="Lin H."/>
            <person name="Meijer H.J."/>
            <person name="Moore B."/>
            <person name="Morris P."/>
            <person name="Phuntmart V."/>
            <person name="Puiu D."/>
            <person name="Shetty J."/>
            <person name="Stajich J.E."/>
            <person name="Tripathy S."/>
            <person name="Wawra S."/>
            <person name="van West P."/>
            <person name="Whitty B.R."/>
            <person name="Coutinho P.M."/>
            <person name="Henrissat B."/>
            <person name="Martin F."/>
            <person name="Thomas P.D."/>
            <person name="Tyler B.M."/>
            <person name="De Vries R.P."/>
            <person name="Kamoun S."/>
            <person name="Yandell M."/>
            <person name="Tisserat N."/>
            <person name="Buell C.R."/>
        </authorList>
    </citation>
    <scope>NUCLEOTIDE SEQUENCE</scope>
    <source>
        <strain evidence="5">DAOM:BR144</strain>
    </source>
</reference>
<name>K3WDX9_GLOUD</name>
<dbReference type="EMBL" id="GL376603">
    <property type="status" value="NOT_ANNOTATED_CDS"/>
    <property type="molecule type" value="Genomic_DNA"/>
</dbReference>
<dbReference type="eggNOG" id="ENOG502T34R">
    <property type="taxonomic scope" value="Eukaryota"/>
</dbReference>
<dbReference type="InterPro" id="IPR035971">
    <property type="entry name" value="CBD_sf"/>
</dbReference>
<dbReference type="STRING" id="431595.K3WDX9"/>
<evidence type="ECO:0000256" key="2">
    <source>
        <dbReference type="SAM" id="SignalP"/>
    </source>
</evidence>
<dbReference type="AlphaFoldDB" id="K3WDX9"/>
<keyword evidence="1 2" id="KW-0732">Signal</keyword>
<organism evidence="4 5">
    <name type="scientific">Globisporangium ultimum (strain ATCC 200006 / CBS 805.95 / DAOM BR144)</name>
    <name type="common">Pythium ultimum</name>
    <dbReference type="NCBI Taxonomy" id="431595"/>
    <lineage>
        <taxon>Eukaryota</taxon>
        <taxon>Sar</taxon>
        <taxon>Stramenopiles</taxon>
        <taxon>Oomycota</taxon>
        <taxon>Peronosporomycetes</taxon>
        <taxon>Pythiales</taxon>
        <taxon>Pythiaceae</taxon>
        <taxon>Globisporangium</taxon>
    </lineage>
</organism>
<dbReference type="Proteomes" id="UP000019132">
    <property type="component" value="Unassembled WGS sequence"/>
</dbReference>
<feature type="domain" description="CBM1" evidence="3">
    <location>
        <begin position="74"/>
        <end position="112"/>
    </location>
</feature>
<keyword evidence="5" id="KW-1185">Reference proteome</keyword>
<evidence type="ECO:0000259" key="3">
    <source>
        <dbReference type="PROSITE" id="PS51164"/>
    </source>
</evidence>
<dbReference type="GO" id="GO:0005576">
    <property type="term" value="C:extracellular region"/>
    <property type="evidence" value="ECO:0007669"/>
    <property type="project" value="InterPro"/>
</dbReference>
<reference evidence="4" key="3">
    <citation type="submission" date="2015-02" db="UniProtKB">
        <authorList>
            <consortium name="EnsemblProtists"/>
        </authorList>
    </citation>
    <scope>IDENTIFICATION</scope>
    <source>
        <strain evidence="4">DAOM BR144</strain>
    </source>
</reference>
<dbReference type="VEuPathDB" id="FungiDB:PYU1_G003163"/>
<dbReference type="PROSITE" id="PS51164">
    <property type="entry name" value="CBM1_2"/>
    <property type="match status" value="1"/>
</dbReference>
<feature type="chain" id="PRO_5003867660" description="CBM1 domain-containing protein" evidence="2">
    <location>
        <begin position="21"/>
        <end position="112"/>
    </location>
</feature>
<dbReference type="EnsemblProtists" id="PYU1_T003170">
    <property type="protein sequence ID" value="PYU1_T003170"/>
    <property type="gene ID" value="PYU1_G003163"/>
</dbReference>
<sequence length="112" mass="12374">MKFLFCVAALALAAIANVEATAESNAHVRAHDYYAPPKVPEWGTCKTCCGEQKQCVPGTVCRILNNCYGQCIRNPAPKWGQCGGKTPWGTWKASCKGNAECTKLNQWYWQCQ</sequence>
<feature type="signal peptide" evidence="2">
    <location>
        <begin position="1"/>
        <end position="20"/>
    </location>
</feature>
<evidence type="ECO:0000313" key="4">
    <source>
        <dbReference type="EnsemblProtists" id="PYU1_T003170"/>
    </source>
</evidence>
<dbReference type="InParanoid" id="K3WDX9"/>
<dbReference type="InterPro" id="IPR000254">
    <property type="entry name" value="CBD"/>
</dbReference>
<accession>K3WDX9</accession>
<dbReference type="HOGENOM" id="CLU_2150886_0_0_1"/>
<proteinExistence type="predicted"/>
<evidence type="ECO:0000256" key="1">
    <source>
        <dbReference type="ARBA" id="ARBA00022729"/>
    </source>
</evidence>